<dbReference type="Gene3D" id="1.20.120.530">
    <property type="entry name" value="GntR ligand-binding domain-like"/>
    <property type="match status" value="1"/>
</dbReference>
<accession>A0A158DJ23</accession>
<name>A0A158DJ23_9BURK</name>
<dbReference type="InterPro" id="IPR008920">
    <property type="entry name" value="TF_FadR/GntR_C"/>
</dbReference>
<proteinExistence type="predicted"/>
<dbReference type="SUPFAM" id="SSF46785">
    <property type="entry name" value="Winged helix' DNA-binding domain"/>
    <property type="match status" value="1"/>
</dbReference>
<dbReference type="SMART" id="SM00345">
    <property type="entry name" value="HTH_GNTR"/>
    <property type="match status" value="1"/>
</dbReference>
<dbReference type="CDD" id="cd07377">
    <property type="entry name" value="WHTH_GntR"/>
    <property type="match status" value="1"/>
</dbReference>
<evidence type="ECO:0000256" key="2">
    <source>
        <dbReference type="ARBA" id="ARBA00023125"/>
    </source>
</evidence>
<dbReference type="Gene3D" id="1.10.10.10">
    <property type="entry name" value="Winged helix-like DNA-binding domain superfamily/Winged helix DNA-binding domain"/>
    <property type="match status" value="1"/>
</dbReference>
<keyword evidence="2" id="KW-0238">DNA-binding</keyword>
<dbReference type="SMART" id="SM00895">
    <property type="entry name" value="FCD"/>
    <property type="match status" value="1"/>
</dbReference>
<feature type="domain" description="HTH gntR-type" evidence="4">
    <location>
        <begin position="2"/>
        <end position="69"/>
    </location>
</feature>
<sequence>MKRAVDKAYEAIREAILSRELHIGAQLTETELAAQLGVSRTPVREALRRLSNDGLVQFTSSQRASVASFDIDDAVEIFQLRATLEGMVCSIAATRISDEEVALLEGLADSMEREAREREDGFIERISSLNSEFHRRILEAAGTRRLANVLAGIIELPVVLRTFHRYDDKQLARSLGHHREIIDSFKAGDGEWARSVMQAHILAARASYLKSGVDGADGATATAG</sequence>
<dbReference type="SUPFAM" id="SSF48008">
    <property type="entry name" value="GntR ligand-binding domain-like"/>
    <property type="match status" value="1"/>
</dbReference>
<dbReference type="Pfam" id="PF00392">
    <property type="entry name" value="GntR"/>
    <property type="match status" value="1"/>
</dbReference>
<organism evidence="5 6">
    <name type="scientific">Caballeronia hypogeia</name>
    <dbReference type="NCBI Taxonomy" id="1777140"/>
    <lineage>
        <taxon>Bacteria</taxon>
        <taxon>Pseudomonadati</taxon>
        <taxon>Pseudomonadota</taxon>
        <taxon>Betaproteobacteria</taxon>
        <taxon>Burkholderiales</taxon>
        <taxon>Burkholderiaceae</taxon>
        <taxon>Caballeronia</taxon>
    </lineage>
</organism>
<dbReference type="InterPro" id="IPR036390">
    <property type="entry name" value="WH_DNA-bd_sf"/>
</dbReference>
<dbReference type="GO" id="GO:0003700">
    <property type="term" value="F:DNA-binding transcription factor activity"/>
    <property type="evidence" value="ECO:0007669"/>
    <property type="project" value="InterPro"/>
</dbReference>
<keyword evidence="6" id="KW-1185">Reference proteome</keyword>
<dbReference type="PRINTS" id="PR00033">
    <property type="entry name" value="HTHASNC"/>
</dbReference>
<keyword evidence="1" id="KW-0805">Transcription regulation</keyword>
<dbReference type="RefSeq" id="WP_061172008.1">
    <property type="nucleotide sequence ID" value="NZ_FCOA02000044.1"/>
</dbReference>
<dbReference type="OrthoDB" id="9799812at2"/>
<dbReference type="Proteomes" id="UP000054851">
    <property type="component" value="Unassembled WGS sequence"/>
</dbReference>
<evidence type="ECO:0000313" key="6">
    <source>
        <dbReference type="Proteomes" id="UP000054851"/>
    </source>
</evidence>
<dbReference type="PRINTS" id="PR00035">
    <property type="entry name" value="HTHGNTR"/>
</dbReference>
<dbReference type="PANTHER" id="PTHR43537:SF5">
    <property type="entry name" value="UXU OPERON TRANSCRIPTIONAL REGULATOR"/>
    <property type="match status" value="1"/>
</dbReference>
<dbReference type="InterPro" id="IPR036388">
    <property type="entry name" value="WH-like_DNA-bd_sf"/>
</dbReference>
<dbReference type="AlphaFoldDB" id="A0A158DJ23"/>
<gene>
    <name evidence="5" type="ORF">AWB79_07001</name>
</gene>
<dbReference type="GO" id="GO:0043565">
    <property type="term" value="F:sequence-specific DNA binding"/>
    <property type="evidence" value="ECO:0007669"/>
    <property type="project" value="InterPro"/>
</dbReference>
<protein>
    <submittedName>
        <fullName evidence="5">GntR family transcriptional regulator</fullName>
    </submittedName>
</protein>
<evidence type="ECO:0000256" key="3">
    <source>
        <dbReference type="ARBA" id="ARBA00023163"/>
    </source>
</evidence>
<dbReference type="PANTHER" id="PTHR43537">
    <property type="entry name" value="TRANSCRIPTIONAL REGULATOR, GNTR FAMILY"/>
    <property type="match status" value="1"/>
</dbReference>
<dbReference type="EMBL" id="FCOA02000044">
    <property type="protein sequence ID" value="SAK93807.1"/>
    <property type="molecule type" value="Genomic_DNA"/>
</dbReference>
<comment type="caution">
    <text evidence="5">The sequence shown here is derived from an EMBL/GenBank/DDBJ whole genome shotgun (WGS) entry which is preliminary data.</text>
</comment>
<dbReference type="Pfam" id="PF07729">
    <property type="entry name" value="FCD"/>
    <property type="match status" value="1"/>
</dbReference>
<dbReference type="InterPro" id="IPR000485">
    <property type="entry name" value="AsnC-type_HTH_dom"/>
</dbReference>
<evidence type="ECO:0000256" key="1">
    <source>
        <dbReference type="ARBA" id="ARBA00023015"/>
    </source>
</evidence>
<evidence type="ECO:0000259" key="4">
    <source>
        <dbReference type="PROSITE" id="PS50949"/>
    </source>
</evidence>
<keyword evidence="3" id="KW-0804">Transcription</keyword>
<dbReference type="STRING" id="1777140.AWB79_07001"/>
<dbReference type="PROSITE" id="PS50949">
    <property type="entry name" value="HTH_GNTR"/>
    <property type="match status" value="1"/>
</dbReference>
<dbReference type="InterPro" id="IPR000524">
    <property type="entry name" value="Tscrpt_reg_HTH_GntR"/>
</dbReference>
<reference evidence="5" key="1">
    <citation type="submission" date="2016-01" db="EMBL/GenBank/DDBJ databases">
        <authorList>
            <person name="Peeters C."/>
        </authorList>
    </citation>
    <scope>NUCLEOTIDE SEQUENCE</scope>
    <source>
        <strain evidence="5">LMG 29322</strain>
    </source>
</reference>
<dbReference type="InterPro" id="IPR011711">
    <property type="entry name" value="GntR_C"/>
</dbReference>
<evidence type="ECO:0000313" key="5">
    <source>
        <dbReference type="EMBL" id="SAK93807.1"/>
    </source>
</evidence>